<keyword evidence="1" id="KW-0805">Transcription regulation</keyword>
<evidence type="ECO:0000256" key="1">
    <source>
        <dbReference type="ARBA" id="ARBA00023015"/>
    </source>
</evidence>
<sequence>MSTTRQAGFLIAKINQAAGRIFARMLRERGIDIHPGHGRILFVLWQHGPMPIHDLARRVSLGKSTLTNALDRLEASGDVRRVRSDEDRRSITVELTPKTAETRHVYEDVSRAMNEQFYRDIPDAEIDAFEATLKRILQNLE</sequence>
<evidence type="ECO:0000256" key="2">
    <source>
        <dbReference type="ARBA" id="ARBA00023125"/>
    </source>
</evidence>
<evidence type="ECO:0000256" key="3">
    <source>
        <dbReference type="ARBA" id="ARBA00023163"/>
    </source>
</evidence>
<proteinExistence type="predicted"/>
<dbReference type="RefSeq" id="WP_166930749.1">
    <property type="nucleotide sequence ID" value="NZ_BAAADD010000001.1"/>
</dbReference>
<accession>A0ABN1E2P3</accession>
<dbReference type="Proteomes" id="UP001499951">
    <property type="component" value="Unassembled WGS sequence"/>
</dbReference>
<dbReference type="Pfam" id="PF01047">
    <property type="entry name" value="MarR"/>
    <property type="match status" value="1"/>
</dbReference>
<evidence type="ECO:0000313" key="5">
    <source>
        <dbReference type="EMBL" id="GAA0557814.1"/>
    </source>
</evidence>
<keyword evidence="2" id="KW-0238">DNA-binding</keyword>
<dbReference type="PRINTS" id="PR00598">
    <property type="entry name" value="HTHMARR"/>
</dbReference>
<protein>
    <submittedName>
        <fullName evidence="5">Radical SAM mobile pair system MarR family transcriptional regulator</fullName>
    </submittedName>
</protein>
<evidence type="ECO:0000259" key="4">
    <source>
        <dbReference type="PROSITE" id="PS50995"/>
    </source>
</evidence>
<organism evidence="5 6">
    <name type="scientific">Rhizomicrobium electricum</name>
    <dbReference type="NCBI Taxonomy" id="480070"/>
    <lineage>
        <taxon>Bacteria</taxon>
        <taxon>Pseudomonadati</taxon>
        <taxon>Pseudomonadota</taxon>
        <taxon>Alphaproteobacteria</taxon>
        <taxon>Micropepsales</taxon>
        <taxon>Micropepsaceae</taxon>
        <taxon>Rhizomicrobium</taxon>
    </lineage>
</organism>
<dbReference type="PROSITE" id="PS50995">
    <property type="entry name" value="HTH_MARR_2"/>
    <property type="match status" value="1"/>
</dbReference>
<dbReference type="InterPro" id="IPR000835">
    <property type="entry name" value="HTH_MarR-typ"/>
</dbReference>
<name>A0ABN1E2P3_9PROT</name>
<dbReference type="PANTHER" id="PTHR42756:SF1">
    <property type="entry name" value="TRANSCRIPTIONAL REPRESSOR OF EMRAB OPERON"/>
    <property type="match status" value="1"/>
</dbReference>
<keyword evidence="3" id="KW-0804">Transcription</keyword>
<feature type="domain" description="HTH marR-type" evidence="4">
    <location>
        <begin position="1"/>
        <end position="138"/>
    </location>
</feature>
<dbReference type="InterPro" id="IPR036390">
    <property type="entry name" value="WH_DNA-bd_sf"/>
</dbReference>
<evidence type="ECO:0000313" key="6">
    <source>
        <dbReference type="Proteomes" id="UP001499951"/>
    </source>
</evidence>
<dbReference type="InterPro" id="IPR036388">
    <property type="entry name" value="WH-like_DNA-bd_sf"/>
</dbReference>
<comment type="caution">
    <text evidence="5">The sequence shown here is derived from an EMBL/GenBank/DDBJ whole genome shotgun (WGS) entry which is preliminary data.</text>
</comment>
<dbReference type="PANTHER" id="PTHR42756">
    <property type="entry name" value="TRANSCRIPTIONAL REGULATOR, MARR"/>
    <property type="match status" value="1"/>
</dbReference>
<dbReference type="SMART" id="SM00347">
    <property type="entry name" value="HTH_MARR"/>
    <property type="match status" value="1"/>
</dbReference>
<reference evidence="5 6" key="1">
    <citation type="journal article" date="2019" name="Int. J. Syst. Evol. Microbiol.">
        <title>The Global Catalogue of Microorganisms (GCM) 10K type strain sequencing project: providing services to taxonomists for standard genome sequencing and annotation.</title>
        <authorList>
            <consortium name="The Broad Institute Genomics Platform"/>
            <consortium name="The Broad Institute Genome Sequencing Center for Infectious Disease"/>
            <person name="Wu L."/>
            <person name="Ma J."/>
        </authorList>
    </citation>
    <scope>NUCLEOTIDE SEQUENCE [LARGE SCALE GENOMIC DNA]</scope>
    <source>
        <strain evidence="5 6">JCM 15089</strain>
    </source>
</reference>
<keyword evidence="6" id="KW-1185">Reference proteome</keyword>
<gene>
    <name evidence="5" type="ORF">GCM10008942_02860</name>
</gene>
<dbReference type="SUPFAM" id="SSF46785">
    <property type="entry name" value="Winged helix' DNA-binding domain"/>
    <property type="match status" value="1"/>
</dbReference>
<dbReference type="EMBL" id="BAAADD010000001">
    <property type="protein sequence ID" value="GAA0557814.1"/>
    <property type="molecule type" value="Genomic_DNA"/>
</dbReference>
<dbReference type="Gene3D" id="1.10.10.10">
    <property type="entry name" value="Winged helix-like DNA-binding domain superfamily/Winged helix DNA-binding domain"/>
    <property type="match status" value="1"/>
</dbReference>